<keyword evidence="2" id="KW-1185">Reference proteome</keyword>
<gene>
    <name evidence="1" type="ORF">CY34DRAFT_805900</name>
</gene>
<proteinExistence type="predicted"/>
<feature type="non-terminal residue" evidence="1">
    <location>
        <position position="1"/>
    </location>
</feature>
<name>A0A0D0BE57_9AGAM</name>
<dbReference type="HOGENOM" id="CLU_2929208_0_0_1"/>
<reference evidence="1 2" key="1">
    <citation type="submission" date="2014-04" db="EMBL/GenBank/DDBJ databases">
        <authorList>
            <consortium name="DOE Joint Genome Institute"/>
            <person name="Kuo A."/>
            <person name="Ruytinx J."/>
            <person name="Rineau F."/>
            <person name="Colpaert J."/>
            <person name="Kohler A."/>
            <person name="Nagy L.G."/>
            <person name="Floudas D."/>
            <person name="Copeland A."/>
            <person name="Barry K.W."/>
            <person name="Cichocki N."/>
            <person name="Veneault-Fourrey C."/>
            <person name="LaButti K."/>
            <person name="Lindquist E.A."/>
            <person name="Lipzen A."/>
            <person name="Lundell T."/>
            <person name="Morin E."/>
            <person name="Murat C."/>
            <person name="Sun H."/>
            <person name="Tunlid A."/>
            <person name="Henrissat B."/>
            <person name="Grigoriev I.V."/>
            <person name="Hibbett D.S."/>
            <person name="Martin F."/>
            <person name="Nordberg H.P."/>
            <person name="Cantor M.N."/>
            <person name="Hua S.X."/>
        </authorList>
    </citation>
    <scope>NUCLEOTIDE SEQUENCE [LARGE SCALE GENOMIC DNA]</scope>
    <source>
        <strain evidence="1 2">UH-Slu-Lm8-n1</strain>
    </source>
</reference>
<organism evidence="1 2">
    <name type="scientific">Suillus luteus UH-Slu-Lm8-n1</name>
    <dbReference type="NCBI Taxonomy" id="930992"/>
    <lineage>
        <taxon>Eukaryota</taxon>
        <taxon>Fungi</taxon>
        <taxon>Dikarya</taxon>
        <taxon>Basidiomycota</taxon>
        <taxon>Agaricomycotina</taxon>
        <taxon>Agaricomycetes</taxon>
        <taxon>Agaricomycetidae</taxon>
        <taxon>Boletales</taxon>
        <taxon>Suillineae</taxon>
        <taxon>Suillaceae</taxon>
        <taxon>Suillus</taxon>
    </lineage>
</organism>
<feature type="non-terminal residue" evidence="1">
    <location>
        <position position="61"/>
    </location>
</feature>
<sequence length="61" mass="6701">LKSFIPNPTVVRAHPVIGWESAYVNPGFTRRIRVGVLNPIPFSISCSIRSPRMSTSKCAST</sequence>
<dbReference type="InParanoid" id="A0A0D0BE57"/>
<evidence type="ECO:0000313" key="1">
    <source>
        <dbReference type="EMBL" id="KIK41603.1"/>
    </source>
</evidence>
<dbReference type="EMBL" id="KN835264">
    <property type="protein sequence ID" value="KIK41603.1"/>
    <property type="molecule type" value="Genomic_DNA"/>
</dbReference>
<protein>
    <submittedName>
        <fullName evidence="1">Uncharacterized protein</fullName>
    </submittedName>
</protein>
<dbReference type="AlphaFoldDB" id="A0A0D0BE57"/>
<dbReference type="Proteomes" id="UP000054485">
    <property type="component" value="Unassembled WGS sequence"/>
</dbReference>
<reference evidence="2" key="2">
    <citation type="submission" date="2015-01" db="EMBL/GenBank/DDBJ databases">
        <title>Evolutionary Origins and Diversification of the Mycorrhizal Mutualists.</title>
        <authorList>
            <consortium name="DOE Joint Genome Institute"/>
            <consortium name="Mycorrhizal Genomics Consortium"/>
            <person name="Kohler A."/>
            <person name="Kuo A."/>
            <person name="Nagy L.G."/>
            <person name="Floudas D."/>
            <person name="Copeland A."/>
            <person name="Barry K.W."/>
            <person name="Cichocki N."/>
            <person name="Veneault-Fourrey C."/>
            <person name="LaButti K."/>
            <person name="Lindquist E.A."/>
            <person name="Lipzen A."/>
            <person name="Lundell T."/>
            <person name="Morin E."/>
            <person name="Murat C."/>
            <person name="Riley R."/>
            <person name="Ohm R."/>
            <person name="Sun H."/>
            <person name="Tunlid A."/>
            <person name="Henrissat B."/>
            <person name="Grigoriev I.V."/>
            <person name="Hibbett D.S."/>
            <person name="Martin F."/>
        </authorList>
    </citation>
    <scope>NUCLEOTIDE SEQUENCE [LARGE SCALE GENOMIC DNA]</scope>
    <source>
        <strain evidence="2">UH-Slu-Lm8-n1</strain>
    </source>
</reference>
<evidence type="ECO:0000313" key="2">
    <source>
        <dbReference type="Proteomes" id="UP000054485"/>
    </source>
</evidence>
<accession>A0A0D0BE57</accession>